<keyword evidence="2" id="KW-1185">Reference proteome</keyword>
<evidence type="ECO:0000313" key="1">
    <source>
        <dbReference type="EMBL" id="GIM91785.1"/>
    </source>
</evidence>
<dbReference type="Proteomes" id="UP000677082">
    <property type="component" value="Unassembled WGS sequence"/>
</dbReference>
<sequence>MKLTVRRSQEASTTAIRFLAFFHLALRAEEQELVRLYDLFQFRIAGWSVAQLMQGVQYEGGTAIPAQAQLAVARAQDALRMEQLVKEGCRQFRQVLIDLRDFDDTEEHLYELTTPED</sequence>
<organism evidence="1 2">
    <name type="scientific">Paractinoplanes toevensis</name>
    <dbReference type="NCBI Taxonomy" id="571911"/>
    <lineage>
        <taxon>Bacteria</taxon>
        <taxon>Bacillati</taxon>
        <taxon>Actinomycetota</taxon>
        <taxon>Actinomycetes</taxon>
        <taxon>Micromonosporales</taxon>
        <taxon>Micromonosporaceae</taxon>
        <taxon>Paractinoplanes</taxon>
    </lineage>
</organism>
<name>A0A919TA45_9ACTN</name>
<reference evidence="1 2" key="1">
    <citation type="submission" date="2021-03" db="EMBL/GenBank/DDBJ databases">
        <title>Whole genome shotgun sequence of Actinoplanes toevensis NBRC 105298.</title>
        <authorList>
            <person name="Komaki H."/>
            <person name="Tamura T."/>
        </authorList>
    </citation>
    <scope>NUCLEOTIDE SEQUENCE [LARGE SCALE GENOMIC DNA]</scope>
    <source>
        <strain evidence="1 2">NBRC 105298</strain>
    </source>
</reference>
<dbReference type="RefSeq" id="WP_213007667.1">
    <property type="nucleotide sequence ID" value="NZ_BOQN01000049.1"/>
</dbReference>
<evidence type="ECO:0000313" key="2">
    <source>
        <dbReference type="Proteomes" id="UP000677082"/>
    </source>
</evidence>
<gene>
    <name evidence="1" type="ORF">Ato02nite_035780</name>
</gene>
<protein>
    <submittedName>
        <fullName evidence="1">Uncharacterized protein</fullName>
    </submittedName>
</protein>
<dbReference type="AlphaFoldDB" id="A0A919TA45"/>
<accession>A0A919TA45</accession>
<dbReference type="EMBL" id="BOQN01000049">
    <property type="protein sequence ID" value="GIM91785.1"/>
    <property type="molecule type" value="Genomic_DNA"/>
</dbReference>
<proteinExistence type="predicted"/>
<comment type="caution">
    <text evidence="1">The sequence shown here is derived from an EMBL/GenBank/DDBJ whole genome shotgun (WGS) entry which is preliminary data.</text>
</comment>